<dbReference type="RefSeq" id="WP_038660323.1">
    <property type="nucleotide sequence ID" value="NZ_CP009571.1"/>
</dbReference>
<protein>
    <submittedName>
        <fullName evidence="1">Uncharacterized protein</fullName>
    </submittedName>
</protein>
<reference evidence="1 2" key="1">
    <citation type="submission" date="2014-09" db="EMBL/GenBank/DDBJ databases">
        <title>Using Illumina technology Improving SMRT sequencing Genome Assembly by RASTools.</title>
        <authorList>
            <person name="Zhou Y."/>
            <person name="Ma T."/>
            <person name="Liu T."/>
        </authorList>
    </citation>
    <scope>NUCLEOTIDE SEQUENCE [LARGE SCALE GENOMIC DNA]</scope>
    <source>
        <strain evidence="1 2">ATCC 55669</strain>
    </source>
</reference>
<dbReference type="Proteomes" id="UP000033200">
    <property type="component" value="Chromosome"/>
</dbReference>
<dbReference type="Gene3D" id="1.20.5.340">
    <property type="match status" value="1"/>
</dbReference>
<dbReference type="eggNOG" id="ENOG50333K3">
    <property type="taxonomic scope" value="Bacteria"/>
</dbReference>
<evidence type="ECO:0000313" key="1">
    <source>
        <dbReference type="EMBL" id="AIT05877.1"/>
    </source>
</evidence>
<dbReference type="STRING" id="1549858.MC45_05035"/>
<sequence>MTGNVENLILERLRRIDDRLSNIEGDMHDIKLRMTVVEEHLGNMVLSISGLNARMDRFDERLTRVERRMELRGGE</sequence>
<dbReference type="KEGG" id="stax:MC45_05035"/>
<accession>A0A097EE91</accession>
<keyword evidence="2" id="KW-1185">Reference proteome</keyword>
<dbReference type="SUPFAM" id="SSF57997">
    <property type="entry name" value="Tropomyosin"/>
    <property type="match status" value="1"/>
</dbReference>
<dbReference type="AlphaFoldDB" id="A0A097EE91"/>
<dbReference type="HOGENOM" id="CLU_194539_1_0_5"/>
<dbReference type="EMBL" id="CP009571">
    <property type="protein sequence ID" value="AIT05877.1"/>
    <property type="molecule type" value="Genomic_DNA"/>
</dbReference>
<proteinExistence type="predicted"/>
<organism evidence="1 2">
    <name type="scientific">Sphingomonas taxi</name>
    <dbReference type="NCBI Taxonomy" id="1549858"/>
    <lineage>
        <taxon>Bacteria</taxon>
        <taxon>Pseudomonadati</taxon>
        <taxon>Pseudomonadota</taxon>
        <taxon>Alphaproteobacteria</taxon>
        <taxon>Sphingomonadales</taxon>
        <taxon>Sphingomonadaceae</taxon>
        <taxon>Sphingomonas</taxon>
    </lineage>
</organism>
<gene>
    <name evidence="1" type="ORF">MC45_05035</name>
</gene>
<evidence type="ECO:0000313" key="2">
    <source>
        <dbReference type="Proteomes" id="UP000033200"/>
    </source>
</evidence>
<name>A0A097EE91_9SPHN</name>